<organism evidence="7 8">
    <name type="scientific">Eimeria tenella</name>
    <name type="common">Coccidian parasite</name>
    <dbReference type="NCBI Taxonomy" id="5802"/>
    <lineage>
        <taxon>Eukaryota</taxon>
        <taxon>Sar</taxon>
        <taxon>Alveolata</taxon>
        <taxon>Apicomplexa</taxon>
        <taxon>Conoidasida</taxon>
        <taxon>Coccidia</taxon>
        <taxon>Eucoccidiorida</taxon>
        <taxon>Eimeriorina</taxon>
        <taxon>Eimeriidae</taxon>
        <taxon>Eimeria</taxon>
    </lineage>
</organism>
<evidence type="ECO:0000256" key="3">
    <source>
        <dbReference type="ARBA" id="ARBA00022989"/>
    </source>
</evidence>
<evidence type="ECO:0000313" key="7">
    <source>
        <dbReference type="EMBL" id="CDJ37148.1"/>
    </source>
</evidence>
<dbReference type="GO" id="GO:0005739">
    <property type="term" value="C:mitochondrion"/>
    <property type="evidence" value="ECO:0007669"/>
    <property type="project" value="TreeGrafter"/>
</dbReference>
<dbReference type="InterPro" id="IPR019537">
    <property type="entry name" value="TMEM65"/>
</dbReference>
<keyword evidence="2 6" id="KW-0812">Transmembrane</keyword>
<feature type="compositionally biased region" description="Low complexity" evidence="5">
    <location>
        <begin position="12"/>
        <end position="23"/>
    </location>
</feature>
<evidence type="ECO:0000256" key="4">
    <source>
        <dbReference type="ARBA" id="ARBA00023136"/>
    </source>
</evidence>
<feature type="region of interest" description="Disordered" evidence="5">
    <location>
        <begin position="703"/>
        <end position="725"/>
    </location>
</feature>
<feature type="region of interest" description="Disordered" evidence="5">
    <location>
        <begin position="675"/>
        <end position="694"/>
    </location>
</feature>
<keyword evidence="4 6" id="KW-0472">Membrane</keyword>
<dbReference type="EMBL" id="HG673747">
    <property type="protein sequence ID" value="CDJ37148.1"/>
    <property type="molecule type" value="Genomic_DNA"/>
</dbReference>
<dbReference type="Pfam" id="PF10507">
    <property type="entry name" value="TMEM65"/>
    <property type="match status" value="1"/>
</dbReference>
<dbReference type="OrthoDB" id="430821at2759"/>
<feature type="compositionally biased region" description="Low complexity" evidence="5">
    <location>
        <begin position="433"/>
        <end position="446"/>
    </location>
</feature>
<reference evidence="7" key="2">
    <citation type="submission" date="2013-10" db="EMBL/GenBank/DDBJ databases">
        <authorList>
            <person name="Aslett M."/>
        </authorList>
    </citation>
    <scope>NUCLEOTIDE SEQUENCE [LARGE SCALE GENOMIC DNA]</scope>
    <source>
        <strain evidence="7">Houghton</strain>
    </source>
</reference>
<evidence type="ECO:0000256" key="2">
    <source>
        <dbReference type="ARBA" id="ARBA00022692"/>
    </source>
</evidence>
<accession>U6KNW6</accession>
<feature type="compositionally biased region" description="Low complexity" evidence="5">
    <location>
        <begin position="400"/>
        <end position="414"/>
    </location>
</feature>
<protein>
    <recommendedName>
        <fullName evidence="9">GAF domain-containing protein</fullName>
    </recommendedName>
</protein>
<gene>
    <name evidence="7" type="ORF">ETH_00013030</name>
</gene>
<dbReference type="SUPFAM" id="SSF55781">
    <property type="entry name" value="GAF domain-like"/>
    <property type="match status" value="1"/>
</dbReference>
<feature type="compositionally biased region" description="Low complexity" evidence="5">
    <location>
        <begin position="153"/>
        <end position="166"/>
    </location>
</feature>
<dbReference type="PANTHER" id="PTHR21706:SF15">
    <property type="entry name" value="TRANSMEMBRANE PROTEIN 65"/>
    <property type="match status" value="1"/>
</dbReference>
<feature type="region of interest" description="Disordered" evidence="5">
    <location>
        <begin position="184"/>
        <end position="216"/>
    </location>
</feature>
<keyword evidence="3 6" id="KW-1133">Transmembrane helix</keyword>
<feature type="compositionally biased region" description="Polar residues" evidence="5">
    <location>
        <begin position="202"/>
        <end position="216"/>
    </location>
</feature>
<feature type="compositionally biased region" description="Low complexity" evidence="5">
    <location>
        <begin position="675"/>
        <end position="685"/>
    </location>
</feature>
<sequence>MVSALLQRTGMLSSSSSGGSSSSSRLARAAAWKWAASYSTVHLLPQEAAAAKTTIAKAISAANAAATAAARRAQPFTQKPCLPKSATNSILQSFPNRSSNEKYFCASCSRTLLLCSHPLHNRVPGEGMQAICYIPSLHPTKPPCNICPSRGKSSTSSSNSSSSLTSDRCSGIRNGSLSKWDSISEAAKSHQAAAPPPRPGSHPSSNRNSTVGSSVGNNGCTLARSPFAAAAKGAAAEDEAAASRTTAASGEPEYMTSEWVISTRDAAAAAAESQIEAVKAAFADEARKAAAAATEEEAELAAIVAVVPAPVAPQWIFRRPADSVVWLCPRKAAAGAASAAAAGNVVCPAEKMGFLVPGKLGSSSSAATAANTAAMGCIDIAKAALAGNAEDPASAQRVTASQEPPAPGQAEAASTPPAAEQPKSKRRRDEEANQQQQPPAAVGGPARPSPQQLWMLVLAGSIPFIGFGFVDNFVMITAGDMFDTTLCVSLGLSTMAAAALGNWLSDLLGIWMGSWIESLTTKFKGIPRPNLTKEQLDLPLSRRYYYLGSAIGISLGCLLGMVPLLLLDTKEGARLKTQKDEENFIFVDLMQELEDYMQAAKVVFYRVDMQNKCFRTVLNGKPLTLPLDAGIPGEAYRTGKLVNWRPPQKEKLIEPQGGDPSIACALHQQQQHLEQVKEQQQQKQQVRSRKSVQPEELHALAAHLQKQQTEETVPFPHEKQEQQRAAAAFLTGKGASLSPQQQQQHQHQTLTDALVQRDTAPEQLTQTGFEQANQQQRDSLSFLANIPPGNTLTRRLATKQILGAPVFGFQGDVIGVIEVMDPVGRACFSREDSEFLISISSHLAVEFEGKQHMNKILE</sequence>
<keyword evidence="8" id="KW-1185">Reference proteome</keyword>
<reference evidence="7" key="1">
    <citation type="submission" date="2013-10" db="EMBL/GenBank/DDBJ databases">
        <title>Genomic analysis of the causative agents of coccidiosis in chickens.</title>
        <authorList>
            <person name="Reid A.J."/>
            <person name="Blake D."/>
            <person name="Billington K."/>
            <person name="Browne H."/>
            <person name="Dunn M."/>
            <person name="Hung S."/>
            <person name="Kawahara F."/>
            <person name="Miranda-Saavedra D."/>
            <person name="Mourier T."/>
            <person name="Nagra H."/>
            <person name="Otto T.D."/>
            <person name="Rawlings N."/>
            <person name="Sanchez A."/>
            <person name="Sanders M."/>
            <person name="Subramaniam C."/>
            <person name="Tay Y."/>
            <person name="Dear P."/>
            <person name="Doerig C."/>
            <person name="Gruber A."/>
            <person name="Parkinson J."/>
            <person name="Shirley M."/>
            <person name="Wan K.L."/>
            <person name="Berriman M."/>
            <person name="Tomley F."/>
            <person name="Pain A."/>
        </authorList>
    </citation>
    <scope>NUCLEOTIDE SEQUENCE [LARGE SCALE GENOMIC DNA]</scope>
    <source>
        <strain evidence="7">Houghton</strain>
    </source>
</reference>
<dbReference type="AlphaFoldDB" id="U6KNW6"/>
<feature type="transmembrane region" description="Helical" evidence="6">
    <location>
        <begin position="544"/>
        <end position="567"/>
    </location>
</feature>
<dbReference type="VEuPathDB" id="ToxoDB:ETH_00013030"/>
<feature type="region of interest" description="Disordered" evidence="5">
    <location>
        <begin position="392"/>
        <end position="447"/>
    </location>
</feature>
<feature type="transmembrane region" description="Helical" evidence="6">
    <location>
        <begin position="486"/>
        <end position="505"/>
    </location>
</feature>
<name>U6KNW6_EIMTE</name>
<evidence type="ECO:0000313" key="8">
    <source>
        <dbReference type="Proteomes" id="UP000030747"/>
    </source>
</evidence>
<dbReference type="VEuPathDB" id="ToxoDB:ETH2_0634700"/>
<evidence type="ECO:0000256" key="5">
    <source>
        <dbReference type="SAM" id="MobiDB-lite"/>
    </source>
</evidence>
<dbReference type="GO" id="GO:0016020">
    <property type="term" value="C:membrane"/>
    <property type="evidence" value="ECO:0007669"/>
    <property type="project" value="UniProtKB-SubCell"/>
</dbReference>
<evidence type="ECO:0000256" key="1">
    <source>
        <dbReference type="ARBA" id="ARBA00004141"/>
    </source>
</evidence>
<feature type="region of interest" description="Disordered" evidence="5">
    <location>
        <begin position="148"/>
        <end position="170"/>
    </location>
</feature>
<dbReference type="Gene3D" id="3.30.450.40">
    <property type="match status" value="1"/>
</dbReference>
<dbReference type="Proteomes" id="UP000030747">
    <property type="component" value="Unassembled WGS sequence"/>
</dbReference>
<feature type="region of interest" description="Disordered" evidence="5">
    <location>
        <begin position="1"/>
        <end position="23"/>
    </location>
</feature>
<feature type="transmembrane region" description="Helical" evidence="6">
    <location>
        <begin position="453"/>
        <end position="474"/>
    </location>
</feature>
<comment type="subcellular location">
    <subcellularLocation>
        <location evidence="1">Membrane</location>
        <topology evidence="1">Multi-pass membrane protein</topology>
    </subcellularLocation>
</comment>
<proteinExistence type="predicted"/>
<evidence type="ECO:0000256" key="6">
    <source>
        <dbReference type="SAM" id="Phobius"/>
    </source>
</evidence>
<dbReference type="GeneID" id="25251773"/>
<dbReference type="PANTHER" id="PTHR21706">
    <property type="entry name" value="TRANSMEMBRANE PROTEIN 65"/>
    <property type="match status" value="1"/>
</dbReference>
<dbReference type="InterPro" id="IPR029016">
    <property type="entry name" value="GAF-like_dom_sf"/>
</dbReference>
<dbReference type="RefSeq" id="XP_013227986.1">
    <property type="nucleotide sequence ID" value="XM_013372532.1"/>
</dbReference>
<evidence type="ECO:0008006" key="9">
    <source>
        <dbReference type="Google" id="ProtNLM"/>
    </source>
</evidence>